<dbReference type="CDD" id="cd16269">
    <property type="entry name" value="GBP_C"/>
    <property type="match status" value="1"/>
</dbReference>
<dbReference type="GO" id="GO:0045087">
    <property type="term" value="P:innate immune response"/>
    <property type="evidence" value="ECO:0007669"/>
    <property type="project" value="UniProtKB-KW"/>
</dbReference>
<protein>
    <recommendedName>
        <fullName evidence="8">GB1/RHD3-type G domain-containing protein</fullName>
    </recommendedName>
</protein>
<evidence type="ECO:0000256" key="2">
    <source>
        <dbReference type="ARBA" id="ARBA00022741"/>
    </source>
</evidence>
<dbReference type="InterPro" id="IPR027417">
    <property type="entry name" value="P-loop_NTPase"/>
</dbReference>
<dbReference type="InterPro" id="IPR037684">
    <property type="entry name" value="GBP_C"/>
</dbReference>
<accession>A0A8D0HC30</accession>
<evidence type="ECO:0000256" key="6">
    <source>
        <dbReference type="PROSITE-ProRule" id="PRU01052"/>
    </source>
</evidence>
<dbReference type="OMA" id="HAFADNE"/>
<dbReference type="SUPFAM" id="SSF52540">
    <property type="entry name" value="P-loop containing nucleoside triphosphate hydrolases"/>
    <property type="match status" value="2"/>
</dbReference>
<reference evidence="9" key="1">
    <citation type="submission" date="2025-08" db="UniProtKB">
        <authorList>
            <consortium name="Ensembl"/>
        </authorList>
    </citation>
    <scope>IDENTIFICATION</scope>
</reference>
<dbReference type="Ensembl" id="ENSSPUT00000022907.1">
    <property type="protein sequence ID" value="ENSSPUP00000021490.1"/>
    <property type="gene ID" value="ENSSPUG00000016520.1"/>
</dbReference>
<keyword evidence="2" id="KW-0547">Nucleotide-binding</keyword>
<reference evidence="9" key="2">
    <citation type="submission" date="2025-09" db="UniProtKB">
        <authorList>
            <consortium name="Ensembl"/>
        </authorList>
    </citation>
    <scope>IDENTIFICATION</scope>
</reference>
<comment type="similarity">
    <text evidence="6">Belongs to the TRAFAC class dynamin-like GTPase superfamily. GB1/RHD3 GTPase family.</text>
</comment>
<evidence type="ECO:0000259" key="8">
    <source>
        <dbReference type="PROSITE" id="PS51715"/>
    </source>
</evidence>
<evidence type="ECO:0000313" key="10">
    <source>
        <dbReference type="Proteomes" id="UP000694392"/>
    </source>
</evidence>
<sequence>MASTTRMAEPVCLVEPSSNSATLRVNPAALCLLQNLACPLHVVAIFGPRGTGKSFLLDQLAGQVEGFPRSPGIWMQCLPHPTRPGHSLVLLDTEGFPEVEETKFSRFFLLNVLLSSVFVYNTKDNSDFQSQLNCLTYVTELPHKVRVVKDCPEENDFLLNGILPDFVWCLRDMAPGSVLEEVLQNADSGMDCILDSLTDFEDSPAGCVQRLFRTQKPFCFCSPWMDGEGGDEPGPPDELHPIFQVQLELFKDYALSRQPKTLAGNNVDGKSLASFLEWIVDALSLDELILLDEICDSLQGAHTKEGRESSMDQEPDLYMAPSERREVAVVSQAPVWEPKRETAVRLQNTPPSRLRPPQATPGMDQPGFMEKPMCLIENRLGQELQVNQEALSILCSIQQPVVVVAIVGLYRTGKSYLMNKLVGKDQGGFSLGATVQANTKGIWMWCVPHPLKRRHTLVLLDTEGLGDVEKSNEKNDSWVFALSVLLSSTFVYNSMGTIDHFALEKLHYVTELTERIKVKASPGGSGEEKEEDSAEFIRFFPGFVWAVRDFALQLVLDGRPISEDEYLENALRRREGVPEKLDLPKKYLRQYFPSRKCFTFDRPASRNDLPWLEELPESKLSRDFVEQTHRFCSYIYEHSQAKAIQGGHVMTGALLGNLAVTYVDAIRSGAVPCMENAVLVLAQIENSAAVHEAITRYKEMMELLLGLPTDTLEELLAAHSESEKEAIQVFMARAFRDEDQEYQTQLASELQSKFQEFCQRNEHASLDRCQAVLMELFQEMEDRVSQGSYSVPGGYQRFLDDQRNVLKKYETVASKGLMAAQALEDFLRSKEEVAQTILRTDESLSDKQKELEEERARAEAAERETKLSWEMQKKSEQMLQDQKRSHDIHVQQLEVKMDEDRRKLMAEQERVLTQKLQEQERLLREGFQGEATRLQGQIQNLTHEMNQSRSRGKRGGCVIC</sequence>
<dbReference type="FunFam" id="1.20.1000.10:FF:000001">
    <property type="entry name" value="Guanylate binding protein 1"/>
    <property type="match status" value="1"/>
</dbReference>
<feature type="domain" description="GB1/RHD3-type G" evidence="8">
    <location>
        <begin position="398"/>
        <end position="640"/>
    </location>
</feature>
<dbReference type="Gene3D" id="3.40.50.300">
    <property type="entry name" value="P-loop containing nucleotide triphosphate hydrolases"/>
    <property type="match status" value="2"/>
</dbReference>
<evidence type="ECO:0000256" key="7">
    <source>
        <dbReference type="SAM" id="MobiDB-lite"/>
    </source>
</evidence>
<dbReference type="Proteomes" id="UP000694392">
    <property type="component" value="Unplaced"/>
</dbReference>
<dbReference type="InterPro" id="IPR003191">
    <property type="entry name" value="Guanylate-bd/ATL_C"/>
</dbReference>
<organism evidence="9 10">
    <name type="scientific">Sphenodon punctatus</name>
    <name type="common">Tuatara</name>
    <name type="synonym">Hatteria punctata</name>
    <dbReference type="NCBI Taxonomy" id="8508"/>
    <lineage>
        <taxon>Eukaryota</taxon>
        <taxon>Metazoa</taxon>
        <taxon>Chordata</taxon>
        <taxon>Craniata</taxon>
        <taxon>Vertebrata</taxon>
        <taxon>Euteleostomi</taxon>
        <taxon>Lepidosauria</taxon>
        <taxon>Sphenodontia</taxon>
        <taxon>Sphenodontidae</taxon>
        <taxon>Sphenodon</taxon>
    </lineage>
</organism>
<evidence type="ECO:0000256" key="1">
    <source>
        <dbReference type="ARBA" id="ARBA00022588"/>
    </source>
</evidence>
<evidence type="ECO:0000256" key="5">
    <source>
        <dbReference type="ARBA" id="ARBA00023134"/>
    </source>
</evidence>
<feature type="region of interest" description="Disordered" evidence="7">
    <location>
        <begin position="843"/>
        <end position="864"/>
    </location>
</feature>
<dbReference type="FunFam" id="3.40.50.300:FF:000422">
    <property type="entry name" value="Guanylate-binding protein 1"/>
    <property type="match status" value="1"/>
</dbReference>
<dbReference type="GO" id="GO:0003924">
    <property type="term" value="F:GTPase activity"/>
    <property type="evidence" value="ECO:0007669"/>
    <property type="project" value="InterPro"/>
</dbReference>
<dbReference type="GeneTree" id="ENSGT00940000154265"/>
<keyword evidence="10" id="KW-1185">Reference proteome</keyword>
<dbReference type="AlphaFoldDB" id="A0A8D0HC30"/>
<dbReference type="SUPFAM" id="SSF48340">
    <property type="entry name" value="Interferon-induced guanylate-binding protein 1 (GBP1), C-terminal domain"/>
    <property type="match status" value="1"/>
</dbReference>
<evidence type="ECO:0000256" key="4">
    <source>
        <dbReference type="ARBA" id="ARBA00022859"/>
    </source>
</evidence>
<dbReference type="Pfam" id="PF02263">
    <property type="entry name" value="GBP"/>
    <property type="match status" value="2"/>
</dbReference>
<feature type="region of interest" description="Disordered" evidence="7">
    <location>
        <begin position="341"/>
        <end position="360"/>
    </location>
</feature>
<evidence type="ECO:0000256" key="3">
    <source>
        <dbReference type="ARBA" id="ARBA00022801"/>
    </source>
</evidence>
<dbReference type="GO" id="GO:0005525">
    <property type="term" value="F:GTP binding"/>
    <property type="evidence" value="ECO:0007669"/>
    <property type="project" value="UniProtKB-KW"/>
</dbReference>
<dbReference type="InterPro" id="IPR036543">
    <property type="entry name" value="Guanylate-bd_C_sf"/>
</dbReference>
<keyword evidence="5" id="KW-0342">GTP-binding</keyword>
<dbReference type="Gene3D" id="1.20.1000.10">
    <property type="entry name" value="Guanylate-binding protein, C-terminal domain"/>
    <property type="match status" value="1"/>
</dbReference>
<dbReference type="Pfam" id="PF02841">
    <property type="entry name" value="GBP_C"/>
    <property type="match status" value="1"/>
</dbReference>
<dbReference type="CDD" id="cd01851">
    <property type="entry name" value="GBP"/>
    <property type="match status" value="1"/>
</dbReference>
<keyword evidence="4" id="KW-0391">Immunity</keyword>
<dbReference type="InterPro" id="IPR030386">
    <property type="entry name" value="G_GB1_RHD3_dom"/>
</dbReference>
<dbReference type="PROSITE" id="PS51715">
    <property type="entry name" value="G_GB1_RHD3"/>
    <property type="match status" value="1"/>
</dbReference>
<dbReference type="InterPro" id="IPR015894">
    <property type="entry name" value="Guanylate-bd_N"/>
</dbReference>
<dbReference type="PANTHER" id="PTHR10751">
    <property type="entry name" value="GUANYLATE BINDING PROTEIN"/>
    <property type="match status" value="1"/>
</dbReference>
<proteinExistence type="inferred from homology"/>
<evidence type="ECO:0000313" key="9">
    <source>
        <dbReference type="Ensembl" id="ENSSPUP00000021490.1"/>
    </source>
</evidence>
<name>A0A8D0HC30_SPHPU</name>
<keyword evidence="3" id="KW-0378">Hydrolase</keyword>
<keyword evidence="1" id="KW-0399">Innate immunity</keyword>